<dbReference type="InterPro" id="IPR029030">
    <property type="entry name" value="Caspase-like_dom_sf"/>
</dbReference>
<dbReference type="Gene3D" id="3.40.50.12660">
    <property type="match status" value="1"/>
</dbReference>
<protein>
    <submittedName>
        <fullName evidence="3">Caspase domain-containing protein</fullName>
    </submittedName>
</protein>
<dbReference type="Pfam" id="PF00656">
    <property type="entry name" value="Peptidase_C14"/>
    <property type="match status" value="1"/>
</dbReference>
<sequence>MQRVLKAKRFKQVPQLSTSKVLDLQAPFEIMQPGGRHRSLLIGINYRGQRNELRGCHNDVFAMKRYITSQGFTETADTMCVLVDDGRHSSPTCATIVAGFRWLVDGARAGDSLFFHYSGHGGSVPDDNGDEADGMDETILPLDYLTAGQIRDDDIYKLLVKPLPHGVEFTIVMDCCHSGTIIDLPYSLSVDDELVHAMDAGQAVPQLKPNADFNMGKILGIGKHLMRMRKEGKTAMQIGSHAATALGLDKKLKKLGLGF</sequence>
<dbReference type="GO" id="GO:0006508">
    <property type="term" value="P:proteolysis"/>
    <property type="evidence" value="ECO:0007669"/>
    <property type="project" value="InterPro"/>
</dbReference>
<evidence type="ECO:0000313" key="4">
    <source>
        <dbReference type="Proteomes" id="UP000664859"/>
    </source>
</evidence>
<evidence type="ECO:0000313" key="3">
    <source>
        <dbReference type="EMBL" id="KAG5182207.1"/>
    </source>
</evidence>
<reference evidence="3" key="1">
    <citation type="submission" date="2021-02" db="EMBL/GenBank/DDBJ databases">
        <title>First Annotated Genome of the Yellow-green Alga Tribonema minus.</title>
        <authorList>
            <person name="Mahan K.M."/>
        </authorList>
    </citation>
    <scope>NUCLEOTIDE SEQUENCE</scope>
    <source>
        <strain evidence="3">UTEX B ZZ1240</strain>
    </source>
</reference>
<organism evidence="3 4">
    <name type="scientific">Tribonema minus</name>
    <dbReference type="NCBI Taxonomy" id="303371"/>
    <lineage>
        <taxon>Eukaryota</taxon>
        <taxon>Sar</taxon>
        <taxon>Stramenopiles</taxon>
        <taxon>Ochrophyta</taxon>
        <taxon>PX clade</taxon>
        <taxon>Xanthophyceae</taxon>
        <taxon>Tribonematales</taxon>
        <taxon>Tribonemataceae</taxon>
        <taxon>Tribonema</taxon>
    </lineage>
</organism>
<dbReference type="PANTHER" id="PTHR48104">
    <property type="entry name" value="METACASPASE-4"/>
    <property type="match status" value="1"/>
</dbReference>
<dbReference type="GO" id="GO:0004197">
    <property type="term" value="F:cysteine-type endopeptidase activity"/>
    <property type="evidence" value="ECO:0007669"/>
    <property type="project" value="InterPro"/>
</dbReference>
<dbReference type="SUPFAM" id="SSF52129">
    <property type="entry name" value="Caspase-like"/>
    <property type="match status" value="1"/>
</dbReference>
<dbReference type="InterPro" id="IPR011600">
    <property type="entry name" value="Pept_C14_caspase"/>
</dbReference>
<evidence type="ECO:0000256" key="1">
    <source>
        <dbReference type="ARBA" id="ARBA00009005"/>
    </source>
</evidence>
<dbReference type="GO" id="GO:0005737">
    <property type="term" value="C:cytoplasm"/>
    <property type="evidence" value="ECO:0007669"/>
    <property type="project" value="TreeGrafter"/>
</dbReference>
<evidence type="ECO:0000259" key="2">
    <source>
        <dbReference type="Pfam" id="PF00656"/>
    </source>
</evidence>
<keyword evidence="4" id="KW-1185">Reference proteome</keyword>
<proteinExistence type="inferred from homology"/>
<name>A0A835YV30_9STRA</name>
<comment type="caution">
    <text evidence="3">The sequence shown here is derived from an EMBL/GenBank/DDBJ whole genome shotgun (WGS) entry which is preliminary data.</text>
</comment>
<dbReference type="PANTHER" id="PTHR48104:SF30">
    <property type="entry name" value="METACASPASE-1"/>
    <property type="match status" value="1"/>
</dbReference>
<dbReference type="Proteomes" id="UP000664859">
    <property type="component" value="Unassembled WGS sequence"/>
</dbReference>
<dbReference type="InterPro" id="IPR050452">
    <property type="entry name" value="Metacaspase"/>
</dbReference>
<dbReference type="OrthoDB" id="3223806at2759"/>
<dbReference type="AlphaFoldDB" id="A0A835YV30"/>
<accession>A0A835YV30</accession>
<feature type="domain" description="Peptidase C14 caspase" evidence="2">
    <location>
        <begin position="38"/>
        <end position="198"/>
    </location>
</feature>
<dbReference type="EMBL" id="JAFCMP010000257">
    <property type="protein sequence ID" value="KAG5182207.1"/>
    <property type="molecule type" value="Genomic_DNA"/>
</dbReference>
<gene>
    <name evidence="3" type="ORF">JKP88DRAFT_269937</name>
</gene>
<comment type="similarity">
    <text evidence="1">Belongs to the peptidase C14B family.</text>
</comment>